<dbReference type="PANTHER" id="PTHR47139:SF3">
    <property type="entry name" value="SI:CH73-361P23.3"/>
    <property type="match status" value="1"/>
</dbReference>
<evidence type="ECO:0000259" key="5">
    <source>
        <dbReference type="PROSITE" id="PS50050"/>
    </source>
</evidence>
<dbReference type="AlphaFoldDB" id="A0A484DFF1"/>
<feature type="region of interest" description="Disordered" evidence="2">
    <location>
        <begin position="179"/>
        <end position="218"/>
    </location>
</feature>
<evidence type="ECO:0000256" key="2">
    <source>
        <dbReference type="SAM" id="MobiDB-lite"/>
    </source>
</evidence>
<dbReference type="GO" id="GO:0038023">
    <property type="term" value="F:signaling receptor activity"/>
    <property type="evidence" value="ECO:0007669"/>
    <property type="project" value="TreeGrafter"/>
</dbReference>
<dbReference type="PROSITE" id="PS50050">
    <property type="entry name" value="TNFR_NGFR_2"/>
    <property type="match status" value="1"/>
</dbReference>
<keyword evidence="3" id="KW-0472">Membrane</keyword>
<comment type="caution">
    <text evidence="1">Lacks conserved residue(s) required for the propagation of feature annotation.</text>
</comment>
<name>A0A484DFF1_PERFV</name>
<proteinExistence type="predicted"/>
<protein>
    <recommendedName>
        <fullName evidence="5">TNFR-Cys domain-containing protein</fullName>
    </recommendedName>
</protein>
<accession>A0A484DFF1</accession>
<dbReference type="SMART" id="SM00208">
    <property type="entry name" value="TNFR"/>
    <property type="match status" value="2"/>
</dbReference>
<dbReference type="Gene3D" id="2.10.50.10">
    <property type="entry name" value="Tumor Necrosis Factor Receptor, subunit A, domain 2"/>
    <property type="match status" value="2"/>
</dbReference>
<feature type="disulfide bond" evidence="1">
    <location>
        <begin position="44"/>
        <end position="59"/>
    </location>
</feature>
<evidence type="ECO:0000256" key="4">
    <source>
        <dbReference type="SAM" id="SignalP"/>
    </source>
</evidence>
<keyword evidence="4" id="KW-0732">Signal</keyword>
<keyword evidence="3" id="KW-0812">Transmembrane</keyword>
<keyword evidence="7" id="KW-1185">Reference proteome</keyword>
<evidence type="ECO:0000256" key="1">
    <source>
        <dbReference type="PROSITE-ProRule" id="PRU00206"/>
    </source>
</evidence>
<feature type="repeat" description="TNFR-Cys" evidence="1">
    <location>
        <begin position="43"/>
        <end position="85"/>
    </location>
</feature>
<dbReference type="InterPro" id="IPR001368">
    <property type="entry name" value="TNFR/NGFR_Cys_rich_reg"/>
</dbReference>
<sequence length="293" mass="32339">MVLLKLLLTLMFYELIVDLDAQTCPKGQRIYRRRNSGNINCENCPNEYYQPVENHSQYCKPCTRCDTAKGSVVKENCTKMTNRKCQCRGQFVPSENDSSICKCDIGFGLKDKECLMCDQGYFSTQINSPCEKWRECKSGVKIPGTRTSDVICNPELNPNDITPPTSNKNVSLIARLTTKHPLEGAQTQRMHTTTTTTTTTNTTAAPPAHTSPSRDHPSDTGNYIDIGMALLIFGIIGLLVLTAVTCKLHITPQPAVLPKNDSLCRRPVEESGDGSLSSLKLYPGDHCGDESVN</sequence>
<comment type="caution">
    <text evidence="6">The sequence shown here is derived from an EMBL/GenBank/DDBJ whole genome shotgun (WGS) entry which is preliminary data.</text>
</comment>
<feature type="compositionally biased region" description="Low complexity" evidence="2">
    <location>
        <begin position="192"/>
        <end position="203"/>
    </location>
</feature>
<keyword evidence="3" id="KW-1133">Transmembrane helix</keyword>
<organism evidence="6 7">
    <name type="scientific">Perca flavescens</name>
    <name type="common">American yellow perch</name>
    <name type="synonym">Morone flavescens</name>
    <dbReference type="NCBI Taxonomy" id="8167"/>
    <lineage>
        <taxon>Eukaryota</taxon>
        <taxon>Metazoa</taxon>
        <taxon>Chordata</taxon>
        <taxon>Craniata</taxon>
        <taxon>Vertebrata</taxon>
        <taxon>Euteleostomi</taxon>
        <taxon>Actinopterygii</taxon>
        <taxon>Neopterygii</taxon>
        <taxon>Teleostei</taxon>
        <taxon>Neoteleostei</taxon>
        <taxon>Acanthomorphata</taxon>
        <taxon>Eupercaria</taxon>
        <taxon>Perciformes</taxon>
        <taxon>Percoidei</taxon>
        <taxon>Percidae</taxon>
        <taxon>Percinae</taxon>
        <taxon>Perca</taxon>
    </lineage>
</organism>
<evidence type="ECO:0000256" key="3">
    <source>
        <dbReference type="SAM" id="Phobius"/>
    </source>
</evidence>
<dbReference type="SUPFAM" id="SSF57586">
    <property type="entry name" value="TNF receptor-like"/>
    <property type="match status" value="2"/>
</dbReference>
<gene>
    <name evidence="6" type="ORF">EPR50_G00038240</name>
</gene>
<feature type="region of interest" description="Disordered" evidence="2">
    <location>
        <begin position="268"/>
        <end position="293"/>
    </location>
</feature>
<keyword evidence="1" id="KW-1015">Disulfide bond</keyword>
<evidence type="ECO:0000313" key="7">
    <source>
        <dbReference type="Proteomes" id="UP000295070"/>
    </source>
</evidence>
<feature type="transmembrane region" description="Helical" evidence="3">
    <location>
        <begin position="223"/>
        <end position="244"/>
    </location>
</feature>
<feature type="chain" id="PRO_5019857690" description="TNFR-Cys domain-containing protein" evidence="4">
    <location>
        <begin position="22"/>
        <end position="293"/>
    </location>
</feature>
<reference evidence="6 7" key="1">
    <citation type="submission" date="2019-01" db="EMBL/GenBank/DDBJ databases">
        <title>A chromosome-scale genome assembly of the yellow perch, Perca flavescens.</title>
        <authorList>
            <person name="Feron R."/>
            <person name="Morvezen R."/>
            <person name="Bestin A."/>
            <person name="Haffray P."/>
            <person name="Klopp C."/>
            <person name="Zahm M."/>
            <person name="Cabau C."/>
            <person name="Roques C."/>
            <person name="Donnadieu C."/>
            <person name="Bouchez O."/>
            <person name="Christie M."/>
            <person name="Larson W."/>
            <person name="Guiguen Y."/>
        </authorList>
    </citation>
    <scope>NUCLEOTIDE SEQUENCE [LARGE SCALE GENOMIC DNA]</scope>
    <source>
        <strain evidence="6">YP-PL-M2</strain>
        <tissue evidence="6">Blood</tissue>
    </source>
</reference>
<dbReference type="PANTHER" id="PTHR47139">
    <property type="entry name" value="TUMOR NECROSIS FACTOR RECEPTOR SUPERFAMILY MEMBER 9"/>
    <property type="match status" value="1"/>
</dbReference>
<dbReference type="Pfam" id="PF00020">
    <property type="entry name" value="TNFR_c6"/>
    <property type="match status" value="2"/>
</dbReference>
<dbReference type="EMBL" id="SCKG01000004">
    <property type="protein sequence ID" value="TDH13885.1"/>
    <property type="molecule type" value="Genomic_DNA"/>
</dbReference>
<dbReference type="Proteomes" id="UP000295070">
    <property type="component" value="Chromosome 4"/>
</dbReference>
<evidence type="ECO:0000313" key="6">
    <source>
        <dbReference type="EMBL" id="TDH13885.1"/>
    </source>
</evidence>
<dbReference type="GO" id="GO:0042127">
    <property type="term" value="P:regulation of cell population proliferation"/>
    <property type="evidence" value="ECO:0007669"/>
    <property type="project" value="TreeGrafter"/>
</dbReference>
<feature type="signal peptide" evidence="4">
    <location>
        <begin position="1"/>
        <end position="21"/>
    </location>
</feature>
<feature type="domain" description="TNFR-Cys" evidence="5">
    <location>
        <begin position="43"/>
        <end position="85"/>
    </location>
</feature>